<dbReference type="GO" id="GO:0004803">
    <property type="term" value="F:transposase activity"/>
    <property type="evidence" value="ECO:0007669"/>
    <property type="project" value="InterPro"/>
</dbReference>
<dbReference type="Gene3D" id="1.10.10.10">
    <property type="entry name" value="Winged helix-like DNA-binding domain superfamily/Winged helix DNA-binding domain"/>
    <property type="match status" value="1"/>
</dbReference>
<keyword evidence="3" id="KW-1185">Reference proteome</keyword>
<dbReference type="InterPro" id="IPR002514">
    <property type="entry name" value="Transposase_8"/>
</dbReference>
<dbReference type="GO" id="GO:0006313">
    <property type="term" value="P:DNA transposition"/>
    <property type="evidence" value="ECO:0007669"/>
    <property type="project" value="InterPro"/>
</dbReference>
<name>A0A7W4JH79_9PROT</name>
<dbReference type="PANTHER" id="PTHR37936">
    <property type="entry name" value="TRANSPOSASE INSC FOR INSERTION ELEMENT IS2A-RELATED"/>
    <property type="match status" value="1"/>
</dbReference>
<dbReference type="AlphaFoldDB" id="A0A7W4JH79"/>
<evidence type="ECO:0000313" key="2">
    <source>
        <dbReference type="EMBL" id="MBB2181205.1"/>
    </source>
</evidence>
<dbReference type="RefSeq" id="WP_182968929.1">
    <property type="nucleotide sequence ID" value="NZ_JABEQL010000050.1"/>
</dbReference>
<evidence type="ECO:0000256" key="1">
    <source>
        <dbReference type="ARBA" id="ARBA00009964"/>
    </source>
</evidence>
<reference evidence="2 3" key="1">
    <citation type="submission" date="2020-04" db="EMBL/GenBank/DDBJ databases">
        <title>Description of novel Gluconacetobacter.</title>
        <authorList>
            <person name="Sombolestani A."/>
        </authorList>
    </citation>
    <scope>NUCLEOTIDE SEQUENCE [LARGE SCALE GENOMIC DNA]</scope>
    <source>
        <strain evidence="2 3">LMG 27725</strain>
    </source>
</reference>
<dbReference type="GO" id="GO:0043565">
    <property type="term" value="F:sequence-specific DNA binding"/>
    <property type="evidence" value="ECO:0007669"/>
    <property type="project" value="InterPro"/>
</dbReference>
<comment type="caution">
    <text evidence="2">The sequence shown here is derived from an EMBL/GenBank/DDBJ whole genome shotgun (WGS) entry which is preliminary data.</text>
</comment>
<comment type="similarity">
    <text evidence="1">Belongs to the transposase 8 family.</text>
</comment>
<dbReference type="Proteomes" id="UP000525623">
    <property type="component" value="Unassembled WGS sequence"/>
</dbReference>
<evidence type="ECO:0000313" key="3">
    <source>
        <dbReference type="Proteomes" id="UP000525623"/>
    </source>
</evidence>
<organism evidence="2 3">
    <name type="scientific">Gluconacetobacter tumulicola</name>
    <dbReference type="NCBI Taxonomy" id="1017177"/>
    <lineage>
        <taxon>Bacteria</taxon>
        <taxon>Pseudomonadati</taxon>
        <taxon>Pseudomonadota</taxon>
        <taxon>Alphaproteobacteria</taxon>
        <taxon>Acetobacterales</taxon>
        <taxon>Acetobacteraceae</taxon>
        <taxon>Gluconacetobacter</taxon>
    </lineage>
</organism>
<sequence length="123" mass="13951">MRQEILVGAERRRRWSAEQKLRILAEVGVGGATVSDVARRYDITRQHLYQWRSWLRRHPSGIDDGIRFLPVERVDDQDVQSGFSGAMGDDRVDILLRNGRSIGVTGDPPDALLARIIRIAEMA</sequence>
<dbReference type="PANTHER" id="PTHR37936:SF3">
    <property type="entry name" value="TRANSPOSASE INSC FOR INSERTION ELEMENT IS2A-RELATED"/>
    <property type="match status" value="1"/>
</dbReference>
<dbReference type="NCBIfam" id="NF047595">
    <property type="entry name" value="IS66_ISRel24_TnpA"/>
    <property type="match status" value="1"/>
</dbReference>
<gene>
    <name evidence="2" type="ORF">HLH29_18995</name>
</gene>
<accession>A0A7W4JH79</accession>
<dbReference type="Pfam" id="PF01527">
    <property type="entry name" value="HTH_Tnp_1"/>
    <property type="match status" value="1"/>
</dbReference>
<dbReference type="InterPro" id="IPR036388">
    <property type="entry name" value="WH-like_DNA-bd_sf"/>
</dbReference>
<dbReference type="EMBL" id="JABEQL010000050">
    <property type="protein sequence ID" value="MBB2181205.1"/>
    <property type="molecule type" value="Genomic_DNA"/>
</dbReference>
<proteinExistence type="inferred from homology"/>
<protein>
    <submittedName>
        <fullName evidence="2">Transposase</fullName>
    </submittedName>
</protein>
<dbReference type="SUPFAM" id="SSF48295">
    <property type="entry name" value="TrpR-like"/>
    <property type="match status" value="1"/>
</dbReference>
<dbReference type="InterPro" id="IPR010921">
    <property type="entry name" value="Trp_repressor/repl_initiator"/>
</dbReference>